<keyword evidence="2" id="KW-1185">Reference proteome</keyword>
<name>A0ABN7ZED6_9BURK</name>
<protein>
    <submittedName>
        <fullName evidence="1">Uncharacterized protein</fullName>
    </submittedName>
</protein>
<proteinExistence type="predicted"/>
<sequence length="552" mass="59316">MTASTLAQRLAAVADAMDAVLTHPEYALLKANGHKLHEVTEDLTASTARGTHIWVLGTNGTAIAPQGLHPFYAERIRRAAATVDAPRFFAVDADHAGVTEISREAALRQMDTLRYVTDSVHRERALKGWEYGVSGKTPDYVTACISENDSGGGKGTVHRDGMTLVAFHTEAISRPNAGGMLAPAALLCYRSEPGVLLDEMDRVALYRIAFAEAAKHHLATTPVVSVALDGRELAATLGIGTPLHRELDSVREAGLRSSDVPHFLKAVDYAAFARVAGNQDICDHLMNGRIIAVRNALRSLGWKGEHYKPLSKDGATVTMRDLDSPASYNRTNFSMGAVTHRANGWPKSVEVALVDNDMSLSAAGFAHKLDTAIATGMRSVPTLKNRIAYAIEQFDPLNPQSGELAEELEMAADAVFLASGDADAAQLAPILARALNALPIRHPDGRFDVQQALAHGFVYKYWAAQAENYQHVLLTPESAATVQDSAEVRGWFIRPNGAVADAGSQDAITIERRFIGPLKLEELRELNALASKPAAPAADRAQLPSATAFDLA</sequence>
<dbReference type="RefSeq" id="WP_223994254.1">
    <property type="nucleotide sequence ID" value="NZ_CAJZAG010000012.1"/>
</dbReference>
<comment type="caution">
    <text evidence="1">The sequence shown here is derived from an EMBL/GenBank/DDBJ whole genome shotgun (WGS) entry which is preliminary data.</text>
</comment>
<reference evidence="1 2" key="1">
    <citation type="submission" date="2021-08" db="EMBL/GenBank/DDBJ databases">
        <authorList>
            <person name="Peeters C."/>
        </authorList>
    </citation>
    <scope>NUCLEOTIDE SEQUENCE [LARGE SCALE GENOMIC DNA]</scope>
    <source>
        <strain evidence="1 2">LMG 32289</strain>
    </source>
</reference>
<organism evidence="1 2">
    <name type="scientific">Cupriavidus pampae</name>
    <dbReference type="NCBI Taxonomy" id="659251"/>
    <lineage>
        <taxon>Bacteria</taxon>
        <taxon>Pseudomonadati</taxon>
        <taxon>Pseudomonadota</taxon>
        <taxon>Betaproteobacteria</taxon>
        <taxon>Burkholderiales</taxon>
        <taxon>Burkholderiaceae</taxon>
        <taxon>Cupriavidus</taxon>
    </lineage>
</organism>
<dbReference type="EMBL" id="CAJZAG010000012">
    <property type="protein sequence ID" value="CAG9184329.1"/>
    <property type="molecule type" value="Genomic_DNA"/>
</dbReference>
<gene>
    <name evidence="1" type="ORF">LMG32289_05587</name>
</gene>
<accession>A0ABN7ZED6</accession>
<evidence type="ECO:0000313" key="2">
    <source>
        <dbReference type="Proteomes" id="UP000706525"/>
    </source>
</evidence>
<dbReference type="Proteomes" id="UP000706525">
    <property type="component" value="Unassembled WGS sequence"/>
</dbReference>
<evidence type="ECO:0000313" key="1">
    <source>
        <dbReference type="EMBL" id="CAG9184329.1"/>
    </source>
</evidence>